<dbReference type="OrthoDB" id="1737613at2759"/>
<evidence type="ECO:0000313" key="6">
    <source>
        <dbReference type="Proteomes" id="UP000193685"/>
    </source>
</evidence>
<comment type="caution">
    <text evidence="5">The sequence shown here is derived from an EMBL/GenBank/DDBJ whole genome shotgun (WGS) entry which is preliminary data.</text>
</comment>
<dbReference type="SUPFAM" id="SSF52096">
    <property type="entry name" value="ClpP/crotonase"/>
    <property type="match status" value="1"/>
</dbReference>
<dbReference type="EMBL" id="MCFI01000027">
    <property type="protein sequence ID" value="ORY75151.1"/>
    <property type="molecule type" value="Genomic_DNA"/>
</dbReference>
<comment type="catalytic activity">
    <reaction evidence="1">
        <text>3-hydroxy-2-methylpropanoyl-CoA + H2O = 3-hydroxy-2-methylpropanoate + CoA + H(+)</text>
        <dbReference type="Rhea" id="RHEA:20888"/>
        <dbReference type="ChEBI" id="CHEBI:11805"/>
        <dbReference type="ChEBI" id="CHEBI:15377"/>
        <dbReference type="ChEBI" id="CHEBI:15378"/>
        <dbReference type="ChEBI" id="CHEBI:57287"/>
        <dbReference type="ChEBI" id="CHEBI:57340"/>
        <dbReference type="EC" id="3.1.2.4"/>
    </reaction>
</comment>
<keyword evidence="3" id="KW-0378">Hydrolase</keyword>
<dbReference type="NCBIfam" id="NF004127">
    <property type="entry name" value="PRK05617.1"/>
    <property type="match status" value="1"/>
</dbReference>
<reference evidence="5 6" key="1">
    <citation type="submission" date="2016-07" db="EMBL/GenBank/DDBJ databases">
        <title>Pervasive Adenine N6-methylation of Active Genes in Fungi.</title>
        <authorList>
            <consortium name="DOE Joint Genome Institute"/>
            <person name="Mondo S.J."/>
            <person name="Dannebaum R.O."/>
            <person name="Kuo R.C."/>
            <person name="Labutti K."/>
            <person name="Haridas S."/>
            <person name="Kuo A."/>
            <person name="Salamov A."/>
            <person name="Ahrendt S.R."/>
            <person name="Lipzen A."/>
            <person name="Sullivan W."/>
            <person name="Andreopoulos W.B."/>
            <person name="Clum A."/>
            <person name="Lindquist E."/>
            <person name="Daum C."/>
            <person name="Ramamoorthy G.K."/>
            <person name="Gryganskyi A."/>
            <person name="Culley D."/>
            <person name="Magnuson J.K."/>
            <person name="James T.Y."/>
            <person name="O'Malley M.A."/>
            <person name="Stajich J.E."/>
            <person name="Spatafora J.W."/>
            <person name="Visel A."/>
            <person name="Grigoriev I.V."/>
        </authorList>
    </citation>
    <scope>NUCLEOTIDE SEQUENCE [LARGE SCALE GENOMIC DNA]</scope>
    <source>
        <strain evidence="5 6">12-1054</strain>
    </source>
</reference>
<evidence type="ECO:0000256" key="2">
    <source>
        <dbReference type="ARBA" id="ARBA00011915"/>
    </source>
</evidence>
<dbReference type="Gene3D" id="3.90.226.10">
    <property type="entry name" value="2-enoyl-CoA Hydratase, Chain A, domain 1"/>
    <property type="match status" value="1"/>
</dbReference>
<dbReference type="InterPro" id="IPR032259">
    <property type="entry name" value="HIBYL-CoA-H"/>
</dbReference>
<dbReference type="GO" id="GO:0003860">
    <property type="term" value="F:3-hydroxyisobutyryl-CoA hydrolase activity"/>
    <property type="evidence" value="ECO:0007669"/>
    <property type="project" value="UniProtKB-EC"/>
</dbReference>
<gene>
    <name evidence="5" type="ORF">BCR37DRAFT_389768</name>
</gene>
<sequence length="360" mass="39441">MPLKAKINNPAFSSGDKASAEDETDVLFSSTNSLRKVTLNRPKKLNSLNLSMIEKIHPRLEAYATSPGAKLILINGNGRAFCAGGDVAALATTNKQGNYQVGKDYFAAEYRLDHMIATYKKPIVAVADGICMGGGVGLTINAPIRVITEKTVFAMPESTIGFFPDVGASRFLASLGNVGKYLACTAERLTGAQVVLGGLGTHYVPSERLAHLEARLTEMDTSDLAAIRNAVSEFTAPIDEAFVLEQHKEDLKAFEQPTIPKVLEQLDQQSSTFSKQTAKTMRAKSPISLAVALQAQQQGKGWNINEVFEREYNIAAEFMHNPDFVEGVEATLIHRKPAEWHEKSFDVNVDKYFRGRARLF</sequence>
<evidence type="ECO:0000313" key="5">
    <source>
        <dbReference type="EMBL" id="ORY75151.1"/>
    </source>
</evidence>
<dbReference type="GO" id="GO:0006574">
    <property type="term" value="P:L-valine catabolic process"/>
    <property type="evidence" value="ECO:0007669"/>
    <property type="project" value="TreeGrafter"/>
</dbReference>
<dbReference type="AlphaFoldDB" id="A0A1Y2EU95"/>
<feature type="domain" description="Enoyl-CoA hydratase/isomerase" evidence="4">
    <location>
        <begin position="35"/>
        <end position="345"/>
    </location>
</feature>
<dbReference type="InterPro" id="IPR029045">
    <property type="entry name" value="ClpP/crotonase-like_dom_sf"/>
</dbReference>
<dbReference type="GO" id="GO:0005739">
    <property type="term" value="C:mitochondrion"/>
    <property type="evidence" value="ECO:0007669"/>
    <property type="project" value="TreeGrafter"/>
</dbReference>
<dbReference type="EC" id="3.1.2.4" evidence="2"/>
<evidence type="ECO:0000256" key="1">
    <source>
        <dbReference type="ARBA" id="ARBA00001709"/>
    </source>
</evidence>
<protein>
    <recommendedName>
        <fullName evidence="2">3-hydroxyisobutyryl-CoA hydrolase</fullName>
        <ecNumber evidence="2">3.1.2.4</ecNumber>
    </recommendedName>
</protein>
<dbReference type="Pfam" id="PF16113">
    <property type="entry name" value="ECH_2"/>
    <property type="match status" value="1"/>
</dbReference>
<dbReference type="Proteomes" id="UP000193685">
    <property type="component" value="Unassembled WGS sequence"/>
</dbReference>
<dbReference type="InterPro" id="IPR045004">
    <property type="entry name" value="ECH_dom"/>
</dbReference>
<dbReference type="STRING" id="56484.A0A1Y2EU95"/>
<accession>A0A1Y2EU95</accession>
<dbReference type="PANTHER" id="PTHR43176:SF3">
    <property type="entry name" value="3-HYDROXYISOBUTYRYL-COA HYDROLASE, MITOCHONDRIAL"/>
    <property type="match status" value="1"/>
</dbReference>
<dbReference type="CDD" id="cd06558">
    <property type="entry name" value="crotonase-like"/>
    <property type="match status" value="1"/>
</dbReference>
<dbReference type="GeneID" id="63787365"/>
<evidence type="ECO:0000256" key="3">
    <source>
        <dbReference type="ARBA" id="ARBA00022801"/>
    </source>
</evidence>
<keyword evidence="6" id="KW-1185">Reference proteome</keyword>
<dbReference type="RefSeq" id="XP_040722263.1">
    <property type="nucleotide sequence ID" value="XM_040870766.1"/>
</dbReference>
<dbReference type="OMA" id="FEREYNI"/>
<dbReference type="PANTHER" id="PTHR43176">
    <property type="entry name" value="3-HYDROXYISOBUTYRYL-COA HYDROLASE-RELATED"/>
    <property type="match status" value="1"/>
</dbReference>
<evidence type="ECO:0000259" key="4">
    <source>
        <dbReference type="Pfam" id="PF16113"/>
    </source>
</evidence>
<name>A0A1Y2EU95_PROLT</name>
<organism evidence="5 6">
    <name type="scientific">Protomyces lactucae-debilis</name>
    <dbReference type="NCBI Taxonomy" id="2754530"/>
    <lineage>
        <taxon>Eukaryota</taxon>
        <taxon>Fungi</taxon>
        <taxon>Dikarya</taxon>
        <taxon>Ascomycota</taxon>
        <taxon>Taphrinomycotina</taxon>
        <taxon>Taphrinomycetes</taxon>
        <taxon>Taphrinales</taxon>
        <taxon>Protomycetaceae</taxon>
        <taxon>Protomyces</taxon>
    </lineage>
</organism>
<proteinExistence type="predicted"/>